<comment type="caution">
    <text evidence="10">The sequence shown here is derived from an EMBL/GenBank/DDBJ whole genome shotgun (WGS) entry which is preliminary data.</text>
</comment>
<dbReference type="STRING" id="29845.A0A1V6RDW9"/>
<dbReference type="GO" id="GO:0005769">
    <property type="term" value="C:early endosome"/>
    <property type="evidence" value="ECO:0007669"/>
    <property type="project" value="TreeGrafter"/>
</dbReference>
<feature type="region of interest" description="Disordered" evidence="8">
    <location>
        <begin position="1"/>
        <end position="49"/>
    </location>
</feature>
<dbReference type="PANTHER" id="PTHR45711:SF6">
    <property type="entry name" value="CHLORIDE CHANNEL PROTEIN"/>
    <property type="match status" value="1"/>
</dbReference>
<feature type="compositionally biased region" description="Basic and acidic residues" evidence="8">
    <location>
        <begin position="30"/>
        <end position="42"/>
    </location>
</feature>
<evidence type="ECO:0000256" key="2">
    <source>
        <dbReference type="ARBA" id="ARBA00022448"/>
    </source>
</evidence>
<evidence type="ECO:0000313" key="11">
    <source>
        <dbReference type="Proteomes" id="UP000191518"/>
    </source>
</evidence>
<feature type="transmembrane region" description="Helical" evidence="9">
    <location>
        <begin position="540"/>
        <end position="558"/>
    </location>
</feature>
<evidence type="ECO:0000256" key="9">
    <source>
        <dbReference type="SAM" id="Phobius"/>
    </source>
</evidence>
<evidence type="ECO:0000256" key="6">
    <source>
        <dbReference type="ARBA" id="ARBA00023136"/>
    </source>
</evidence>
<dbReference type="Gene3D" id="1.10.3080.10">
    <property type="entry name" value="Clc chloride channel"/>
    <property type="match status" value="1"/>
</dbReference>
<dbReference type="PANTHER" id="PTHR45711">
    <property type="entry name" value="CHLORIDE CHANNEL PROTEIN"/>
    <property type="match status" value="1"/>
</dbReference>
<proteinExistence type="predicted"/>
<name>A0A1V6RDW9_9EURO</name>
<dbReference type="SUPFAM" id="SSF81340">
    <property type="entry name" value="Clc chloride channel"/>
    <property type="match status" value="1"/>
</dbReference>
<comment type="subcellular location">
    <subcellularLocation>
        <location evidence="1">Membrane</location>
        <topology evidence="1">Multi-pass membrane protein</topology>
    </subcellularLocation>
</comment>
<keyword evidence="4 9" id="KW-1133">Transmembrane helix</keyword>
<feature type="transmembrane region" description="Helical" evidence="9">
    <location>
        <begin position="163"/>
        <end position="184"/>
    </location>
</feature>
<dbReference type="Gene3D" id="3.10.580.20">
    <property type="match status" value="1"/>
</dbReference>
<reference evidence="11" key="1">
    <citation type="journal article" date="2017" name="Nat. Microbiol.">
        <title>Global analysis of biosynthetic gene clusters reveals vast potential of secondary metabolite production in Penicillium species.</title>
        <authorList>
            <person name="Nielsen J.C."/>
            <person name="Grijseels S."/>
            <person name="Prigent S."/>
            <person name="Ji B."/>
            <person name="Dainat J."/>
            <person name="Nielsen K.F."/>
            <person name="Frisvad J.C."/>
            <person name="Workman M."/>
            <person name="Nielsen J."/>
        </authorList>
    </citation>
    <scope>NUCLEOTIDE SEQUENCE [LARGE SCALE GENOMIC DNA]</scope>
    <source>
        <strain evidence="11">IBT 29486</strain>
    </source>
</reference>
<feature type="transmembrane region" description="Helical" evidence="9">
    <location>
        <begin position="302"/>
        <end position="326"/>
    </location>
</feature>
<keyword evidence="6 9" id="KW-0472">Membrane</keyword>
<dbReference type="InterPro" id="IPR001807">
    <property type="entry name" value="ClC"/>
</dbReference>
<dbReference type="OrthoDB" id="44789at2759"/>
<dbReference type="InterPro" id="IPR046342">
    <property type="entry name" value="CBS_dom_sf"/>
</dbReference>
<dbReference type="Pfam" id="PF00654">
    <property type="entry name" value="Voltage_CLC"/>
    <property type="match status" value="1"/>
</dbReference>
<evidence type="ECO:0000256" key="1">
    <source>
        <dbReference type="ARBA" id="ARBA00004141"/>
    </source>
</evidence>
<keyword evidence="3 9" id="KW-0812">Transmembrane</keyword>
<sequence>MSMSGQGSGGEGQSGTQSRSDQDVLQPQEVNREAEGLHEPISFKRKQKQRSRFFSLSSLLSPPAGGSDTGFGSPAPQGGQNGDASPLDPYAPIGFNGGAEATKDGAPLDWYVEGPGRRVGYDDFTAIDWIYEYTKERQRKRLLYASGQGLLGHARRLLDASNVWLVLVATGIAVGIIAASIDIATNWLGDLKSGYCKNGSGGGKFYLNKTFCCWGLDVRNYAVYARHSGIPEIKTILGGTVIRHFMGPWTLAIKSLGLCLSVASGLWLGKEGPLVHVACCCANILMKPFEGLKGNEARKREVLSAAAAAGISVAFGAPIGGVLFSLEQLSYYFPDKTMWQSFVCAMVAAVTLQALNPFRTGKIVLYQVTYTRGWHRFEIIPFIILGILGGLYGAFLIRLNTRVTKWRRARTSSRPIIEVVVVALITALVNYPNHFMRAQNSELVQSLFAECNSVTYDRFGLCATGSASVGVAIYLVIAALLAFFLASLTFGLEIPAGIILPSVAIGALYGRALGIIVRLWQESYPNAFLFSKCEPDIPCVTPGLYAIIGAAAALGGATRMTLSIVVIMFELTGALTYVIPIMIAVMLSKWCGDIFGKRGIYESWIRLNEYPFLDHRDDTTPPDVSAHRVMTTVDDISLITATGHTIASIRNLLANTTYRGFPIVSDTSSPILLGYITRNELSFALKCSTSPTTRNLSDETQVFFSHQPFADPVDTLDLRPWMDQTPMTLNSNITFLIVLRMFQRLGLRYVLFANKGILQGLLTKKDVWSVLNGVEFRREEALRDEEFRDFQNHNEAEEVGLLDGNDASSLGSSLRRDSL</sequence>
<organism evidence="10 11">
    <name type="scientific">Penicillium vulpinum</name>
    <dbReference type="NCBI Taxonomy" id="29845"/>
    <lineage>
        <taxon>Eukaryota</taxon>
        <taxon>Fungi</taxon>
        <taxon>Dikarya</taxon>
        <taxon>Ascomycota</taxon>
        <taxon>Pezizomycotina</taxon>
        <taxon>Eurotiomycetes</taxon>
        <taxon>Eurotiomycetidae</taxon>
        <taxon>Eurotiales</taxon>
        <taxon>Aspergillaceae</taxon>
        <taxon>Penicillium</taxon>
    </lineage>
</organism>
<dbReference type="PRINTS" id="PR00762">
    <property type="entry name" value="CLCHANNEL"/>
</dbReference>
<dbReference type="InterPro" id="IPR014743">
    <property type="entry name" value="Cl-channel_core"/>
</dbReference>
<keyword evidence="2" id="KW-0813">Transport</keyword>
<keyword evidence="11" id="KW-1185">Reference proteome</keyword>
<evidence type="ECO:0000256" key="7">
    <source>
        <dbReference type="ARBA" id="ARBA00023214"/>
    </source>
</evidence>
<accession>A0A1V6RDW9</accession>
<dbReference type="Proteomes" id="UP000191518">
    <property type="component" value="Unassembled WGS sequence"/>
</dbReference>
<dbReference type="AlphaFoldDB" id="A0A1V6RDW9"/>
<evidence type="ECO:0000313" key="10">
    <source>
        <dbReference type="EMBL" id="OQD99734.1"/>
    </source>
</evidence>
<feature type="region of interest" description="Disordered" evidence="8">
    <location>
        <begin position="64"/>
        <end position="98"/>
    </location>
</feature>
<evidence type="ECO:0000256" key="5">
    <source>
        <dbReference type="ARBA" id="ARBA00023065"/>
    </source>
</evidence>
<dbReference type="EMBL" id="MDYP01000061">
    <property type="protein sequence ID" value="OQD99734.1"/>
    <property type="molecule type" value="Genomic_DNA"/>
</dbReference>
<dbReference type="CDD" id="cd03684">
    <property type="entry name" value="ClC_3_like"/>
    <property type="match status" value="1"/>
</dbReference>
<dbReference type="CDD" id="cd04591">
    <property type="entry name" value="CBS_pair_voltage-gated_CLC_euk_bac"/>
    <property type="match status" value="1"/>
</dbReference>
<feature type="transmembrane region" description="Helical" evidence="9">
    <location>
        <begin position="564"/>
        <end position="588"/>
    </location>
</feature>
<dbReference type="GO" id="GO:0005247">
    <property type="term" value="F:voltage-gated chloride channel activity"/>
    <property type="evidence" value="ECO:0007669"/>
    <property type="project" value="TreeGrafter"/>
</dbReference>
<keyword evidence="7" id="KW-0868">Chloride</keyword>
<dbReference type="GO" id="GO:0005794">
    <property type="term" value="C:Golgi apparatus"/>
    <property type="evidence" value="ECO:0007669"/>
    <property type="project" value="TreeGrafter"/>
</dbReference>
<evidence type="ECO:0000256" key="8">
    <source>
        <dbReference type="SAM" id="MobiDB-lite"/>
    </source>
</evidence>
<feature type="transmembrane region" description="Helical" evidence="9">
    <location>
        <begin position="498"/>
        <end position="520"/>
    </location>
</feature>
<evidence type="ECO:0000256" key="3">
    <source>
        <dbReference type="ARBA" id="ARBA00022692"/>
    </source>
</evidence>
<feature type="transmembrane region" description="Helical" evidence="9">
    <location>
        <begin position="471"/>
        <end position="492"/>
    </location>
</feature>
<dbReference type="FunFam" id="3.10.580.20:FF:000002">
    <property type="entry name" value="Chloride channel protein"/>
    <property type="match status" value="1"/>
</dbReference>
<protein>
    <submittedName>
        <fullName evidence="10">Uncharacterized protein</fullName>
    </submittedName>
</protein>
<evidence type="ECO:0000256" key="4">
    <source>
        <dbReference type="ARBA" id="ARBA00022989"/>
    </source>
</evidence>
<feature type="transmembrane region" description="Helical" evidence="9">
    <location>
        <begin position="412"/>
        <end position="431"/>
    </location>
</feature>
<feature type="compositionally biased region" description="Gly residues" evidence="8">
    <location>
        <begin position="1"/>
        <end position="13"/>
    </location>
</feature>
<dbReference type="SUPFAM" id="SSF54631">
    <property type="entry name" value="CBS-domain pair"/>
    <property type="match status" value="1"/>
</dbReference>
<keyword evidence="5" id="KW-0406">Ion transport</keyword>
<dbReference type="GO" id="GO:0005886">
    <property type="term" value="C:plasma membrane"/>
    <property type="evidence" value="ECO:0007669"/>
    <property type="project" value="TreeGrafter"/>
</dbReference>
<gene>
    <name evidence="10" type="ORF">PENVUL_c061G01404</name>
</gene>
<feature type="transmembrane region" description="Helical" evidence="9">
    <location>
        <begin position="379"/>
        <end position="400"/>
    </location>
</feature>